<dbReference type="STRING" id="1122934.SAMN02745691_02164"/>
<keyword evidence="1 4" id="KW-0808">Transferase</keyword>
<feature type="active site" evidence="5">
    <location>
        <position position="195"/>
    </location>
</feature>
<dbReference type="InterPro" id="IPR014043">
    <property type="entry name" value="Acyl_transferase_dom"/>
</dbReference>
<dbReference type="Pfam" id="PF00698">
    <property type="entry name" value="Acyl_transf_1"/>
    <property type="match status" value="1"/>
</dbReference>
<dbReference type="RefSeq" id="WP_073994421.1">
    <property type="nucleotide sequence ID" value="NZ_FQYT01000026.1"/>
</dbReference>
<dbReference type="PANTHER" id="PTHR42681:SF1">
    <property type="entry name" value="MALONYL-COA-ACYL CARRIER PROTEIN TRANSACYLASE, MITOCHONDRIAL"/>
    <property type="match status" value="1"/>
</dbReference>
<proteinExistence type="inferred from homology"/>
<name>A0A1M6KBT6_9FIRM</name>
<dbReference type="EMBL" id="FQYT01000026">
    <property type="protein sequence ID" value="SHJ56428.1"/>
    <property type="molecule type" value="Genomic_DNA"/>
</dbReference>
<feature type="domain" description="Malonyl-CoA:ACP transacylase (MAT)" evidence="6">
    <location>
        <begin position="7"/>
        <end position="294"/>
    </location>
</feature>
<dbReference type="SUPFAM" id="SSF55048">
    <property type="entry name" value="Probable ACP-binding domain of malonyl-CoA ACP transacylase"/>
    <property type="match status" value="1"/>
</dbReference>
<dbReference type="NCBIfam" id="TIGR00128">
    <property type="entry name" value="fabD"/>
    <property type="match status" value="1"/>
</dbReference>
<evidence type="ECO:0000313" key="7">
    <source>
        <dbReference type="EMBL" id="SHJ56428.1"/>
    </source>
</evidence>
<evidence type="ECO:0000259" key="6">
    <source>
        <dbReference type="SMART" id="SM00827"/>
    </source>
</evidence>
<evidence type="ECO:0000313" key="8">
    <source>
        <dbReference type="Proteomes" id="UP000184342"/>
    </source>
</evidence>
<dbReference type="GO" id="GO:0004314">
    <property type="term" value="F:[acyl-carrier-protein] S-malonyltransferase activity"/>
    <property type="evidence" value="ECO:0007669"/>
    <property type="project" value="UniProtKB-EC"/>
</dbReference>
<organism evidence="7 8">
    <name type="scientific">Parasporobacterium paucivorans DSM 15970</name>
    <dbReference type="NCBI Taxonomy" id="1122934"/>
    <lineage>
        <taxon>Bacteria</taxon>
        <taxon>Bacillati</taxon>
        <taxon>Bacillota</taxon>
        <taxon>Clostridia</taxon>
        <taxon>Lachnospirales</taxon>
        <taxon>Lachnospiraceae</taxon>
        <taxon>Parasporobacterium</taxon>
    </lineage>
</organism>
<gene>
    <name evidence="7" type="ORF">SAMN02745691_02164</name>
</gene>
<dbReference type="AlphaFoldDB" id="A0A1M6KBT6"/>
<dbReference type="InterPro" id="IPR016035">
    <property type="entry name" value="Acyl_Trfase/lysoPLipase"/>
</dbReference>
<dbReference type="InterPro" id="IPR001227">
    <property type="entry name" value="Ac_transferase_dom_sf"/>
</dbReference>
<dbReference type="SMART" id="SM00827">
    <property type="entry name" value="PKS_AT"/>
    <property type="match status" value="1"/>
</dbReference>
<sequence length="308" mass="33102">MGKIAFVFPGQGAQYVGMGKKLVDISPASARVFSQADAVRSGTSAQCFAGSDEELAMTANTQPCMFTVELAAAAALMEAGINPDVLAGFSLGEVAALTASEAVDFETGFRLVIRRGELMADAAGRVDSAMAAVVKLTNEKVNELCSGYEHVYPVNYNCPGQVTVAGLKTELDQFKEDVKAAGGRAIPLKVAGGFHSPFMEEAAEEFGKVLEQEEIHPAKITLYSNYTARPYEGDYRKLLKAQICNPVRWQQIIQDMIDEGVDMFIEVGPGKVLSGFIGKISGDVRVLHVEDAESLQETIKEVKSYVEG</sequence>
<keyword evidence="2 4" id="KW-0012">Acyltransferase</keyword>
<accession>A0A1M6KBT6</accession>
<dbReference type="InterPro" id="IPR004410">
    <property type="entry name" value="Malonyl_CoA-ACP_transAc_FabD"/>
</dbReference>
<dbReference type="InterPro" id="IPR050858">
    <property type="entry name" value="Mal-CoA-ACP_Trans/PKS_FabD"/>
</dbReference>
<dbReference type="SUPFAM" id="SSF52151">
    <property type="entry name" value="FabD/lysophospholipase-like"/>
    <property type="match status" value="1"/>
</dbReference>
<reference evidence="7 8" key="1">
    <citation type="submission" date="2016-11" db="EMBL/GenBank/DDBJ databases">
        <authorList>
            <person name="Jaros S."/>
            <person name="Januszkiewicz K."/>
            <person name="Wedrychowicz H."/>
        </authorList>
    </citation>
    <scope>NUCLEOTIDE SEQUENCE [LARGE SCALE GENOMIC DNA]</scope>
    <source>
        <strain evidence="7 8">DSM 15970</strain>
    </source>
</reference>
<evidence type="ECO:0000256" key="4">
    <source>
        <dbReference type="PIRNR" id="PIRNR000446"/>
    </source>
</evidence>
<dbReference type="InterPro" id="IPR024925">
    <property type="entry name" value="Malonyl_CoA-ACP_transAc"/>
</dbReference>
<evidence type="ECO:0000256" key="2">
    <source>
        <dbReference type="ARBA" id="ARBA00023315"/>
    </source>
</evidence>
<evidence type="ECO:0000256" key="1">
    <source>
        <dbReference type="ARBA" id="ARBA00022679"/>
    </source>
</evidence>
<dbReference type="PANTHER" id="PTHR42681">
    <property type="entry name" value="MALONYL-COA-ACYL CARRIER PROTEIN TRANSACYLASE, MITOCHONDRIAL"/>
    <property type="match status" value="1"/>
</dbReference>
<dbReference type="PIRSF" id="PIRSF000446">
    <property type="entry name" value="Mct"/>
    <property type="match status" value="1"/>
</dbReference>
<protein>
    <recommendedName>
        <fullName evidence="4">Malonyl CoA-acyl carrier protein transacylase</fullName>
        <ecNumber evidence="4">2.3.1.39</ecNumber>
    </recommendedName>
</protein>
<comment type="similarity">
    <text evidence="4">Belongs to the fabD family.</text>
</comment>
<dbReference type="GO" id="GO:0005829">
    <property type="term" value="C:cytosol"/>
    <property type="evidence" value="ECO:0007669"/>
    <property type="project" value="TreeGrafter"/>
</dbReference>
<feature type="active site" evidence="5">
    <location>
        <position position="90"/>
    </location>
</feature>
<keyword evidence="8" id="KW-1185">Reference proteome</keyword>
<evidence type="ECO:0000256" key="5">
    <source>
        <dbReference type="PIRSR" id="PIRSR000446-1"/>
    </source>
</evidence>
<dbReference type="EC" id="2.3.1.39" evidence="4"/>
<evidence type="ECO:0000256" key="3">
    <source>
        <dbReference type="ARBA" id="ARBA00048462"/>
    </source>
</evidence>
<dbReference type="InterPro" id="IPR016036">
    <property type="entry name" value="Malonyl_transacylase_ACP-bd"/>
</dbReference>
<dbReference type="Proteomes" id="UP000184342">
    <property type="component" value="Unassembled WGS sequence"/>
</dbReference>
<dbReference type="Gene3D" id="3.40.366.10">
    <property type="entry name" value="Malonyl-Coenzyme A Acyl Carrier Protein, domain 2"/>
    <property type="match status" value="1"/>
</dbReference>
<dbReference type="Gene3D" id="3.30.70.250">
    <property type="entry name" value="Malonyl-CoA ACP transacylase, ACP-binding"/>
    <property type="match status" value="1"/>
</dbReference>
<comment type="catalytic activity">
    <reaction evidence="3 4">
        <text>holo-[ACP] + malonyl-CoA = malonyl-[ACP] + CoA</text>
        <dbReference type="Rhea" id="RHEA:41792"/>
        <dbReference type="Rhea" id="RHEA-COMP:9623"/>
        <dbReference type="Rhea" id="RHEA-COMP:9685"/>
        <dbReference type="ChEBI" id="CHEBI:57287"/>
        <dbReference type="ChEBI" id="CHEBI:57384"/>
        <dbReference type="ChEBI" id="CHEBI:64479"/>
        <dbReference type="ChEBI" id="CHEBI:78449"/>
        <dbReference type="EC" id="2.3.1.39"/>
    </reaction>
</comment>
<dbReference type="GO" id="GO:0006633">
    <property type="term" value="P:fatty acid biosynthetic process"/>
    <property type="evidence" value="ECO:0007669"/>
    <property type="project" value="TreeGrafter"/>
</dbReference>
<dbReference type="OrthoDB" id="9805460at2"/>